<dbReference type="Proteomes" id="UP000331127">
    <property type="component" value="Unassembled WGS sequence"/>
</dbReference>
<evidence type="ECO:0000313" key="2">
    <source>
        <dbReference type="EMBL" id="GES09786.1"/>
    </source>
</evidence>
<evidence type="ECO:0008006" key="4">
    <source>
        <dbReference type="Google" id="ProtNLM"/>
    </source>
</evidence>
<comment type="similarity">
    <text evidence="1">Belongs to the HyuE racemase family.</text>
</comment>
<organism evidence="2 3">
    <name type="scientific">Acrocarpospora macrocephala</name>
    <dbReference type="NCBI Taxonomy" id="150177"/>
    <lineage>
        <taxon>Bacteria</taxon>
        <taxon>Bacillati</taxon>
        <taxon>Actinomycetota</taxon>
        <taxon>Actinomycetes</taxon>
        <taxon>Streptosporangiales</taxon>
        <taxon>Streptosporangiaceae</taxon>
        <taxon>Acrocarpospora</taxon>
    </lineage>
</organism>
<dbReference type="EMBL" id="BLAE01000017">
    <property type="protein sequence ID" value="GES09786.1"/>
    <property type="molecule type" value="Genomic_DNA"/>
</dbReference>
<proteinExistence type="inferred from homology"/>
<dbReference type="InterPro" id="IPR015942">
    <property type="entry name" value="Asp/Glu/hydantoin_racemase"/>
</dbReference>
<name>A0A5M3WMC7_9ACTN</name>
<dbReference type="Pfam" id="PF01177">
    <property type="entry name" value="Asp_Glu_race"/>
    <property type="match status" value="1"/>
</dbReference>
<dbReference type="GO" id="GO:0047661">
    <property type="term" value="F:amino-acid racemase activity"/>
    <property type="evidence" value="ECO:0007669"/>
    <property type="project" value="InterPro"/>
</dbReference>
<evidence type="ECO:0000313" key="3">
    <source>
        <dbReference type="Proteomes" id="UP000331127"/>
    </source>
</evidence>
<evidence type="ECO:0000256" key="1">
    <source>
        <dbReference type="ARBA" id="ARBA00038414"/>
    </source>
</evidence>
<dbReference type="AlphaFoldDB" id="A0A5M3WMC7"/>
<comment type="caution">
    <text evidence="2">The sequence shown here is derived from an EMBL/GenBank/DDBJ whole genome shotgun (WGS) entry which is preliminary data.</text>
</comment>
<gene>
    <name evidence="2" type="ORF">Amac_033820</name>
</gene>
<dbReference type="InterPro" id="IPR053714">
    <property type="entry name" value="Iso_Racemase_Enz_sf"/>
</dbReference>
<dbReference type="Gene3D" id="3.40.50.12500">
    <property type="match status" value="1"/>
</dbReference>
<accession>A0A5M3WMC7</accession>
<protein>
    <recommendedName>
        <fullName evidence="4">Asp/Glu racemase</fullName>
    </recommendedName>
</protein>
<sequence length="222" mass="22643">MSPTVAVVNATPDSIQPATEGLREGFPEAALWHLLDDRLVGDADAAGGMTPALSRRMLSLIDHAVRGGADAVLLSCSMYGPVVDLARRLYELPVVSSDEQMFAEVVRRGPGTVVVLGSLESAAADSALRLRGVLAEPGTEVTAVAAPGASAAASVNDHRSLLDALARAAEPHLGVADLFLLGQYSISPVHGMLSDRLGVPVLSPPLMAAGALRAALLAGAGA</sequence>
<reference evidence="2 3" key="1">
    <citation type="submission" date="2019-10" db="EMBL/GenBank/DDBJ databases">
        <title>Whole genome shotgun sequence of Acrocarpospora macrocephala NBRC 16266.</title>
        <authorList>
            <person name="Ichikawa N."/>
            <person name="Kimura A."/>
            <person name="Kitahashi Y."/>
            <person name="Komaki H."/>
            <person name="Oguchi A."/>
        </authorList>
    </citation>
    <scope>NUCLEOTIDE SEQUENCE [LARGE SCALE GENOMIC DNA]</scope>
    <source>
        <strain evidence="2 3">NBRC 16266</strain>
    </source>
</reference>
<keyword evidence="3" id="KW-1185">Reference proteome</keyword>
<dbReference type="OrthoDB" id="3531441at2"/>